<dbReference type="OrthoDB" id="201515at2759"/>
<organism evidence="2 3">
    <name type="scientific">Eeniella nana</name>
    <name type="common">Yeast</name>
    <name type="synonym">Brettanomyces nanus</name>
    <dbReference type="NCBI Taxonomy" id="13502"/>
    <lineage>
        <taxon>Eukaryota</taxon>
        <taxon>Fungi</taxon>
        <taxon>Dikarya</taxon>
        <taxon>Ascomycota</taxon>
        <taxon>Saccharomycotina</taxon>
        <taxon>Pichiomycetes</taxon>
        <taxon>Pichiales</taxon>
        <taxon>Pichiaceae</taxon>
        <taxon>Brettanomyces</taxon>
    </lineage>
</organism>
<evidence type="ECO:0000313" key="3">
    <source>
        <dbReference type="Proteomes" id="UP000662931"/>
    </source>
</evidence>
<dbReference type="Pfam" id="PF00795">
    <property type="entry name" value="CN_hydrolase"/>
    <property type="match status" value="1"/>
</dbReference>
<evidence type="ECO:0000313" key="2">
    <source>
        <dbReference type="EMBL" id="QPG72733.1"/>
    </source>
</evidence>
<dbReference type="GO" id="GO:0070773">
    <property type="term" value="F:protein-N-terminal glutamine amidohydrolase activity"/>
    <property type="evidence" value="ECO:0007669"/>
    <property type="project" value="InterPro"/>
</dbReference>
<dbReference type="InterPro" id="IPR003010">
    <property type="entry name" value="C-N_Hydrolase"/>
</dbReference>
<dbReference type="AlphaFoldDB" id="A0A875RWD1"/>
<dbReference type="Gene3D" id="3.60.110.10">
    <property type="entry name" value="Carbon-nitrogen hydrolase"/>
    <property type="match status" value="1"/>
</dbReference>
<dbReference type="PROSITE" id="PS50263">
    <property type="entry name" value="CN_HYDROLASE"/>
    <property type="match status" value="1"/>
</dbReference>
<protein>
    <recommendedName>
        <fullName evidence="1">CN hydrolase domain-containing protein</fullName>
    </recommendedName>
</protein>
<dbReference type="GeneID" id="62193435"/>
<dbReference type="PANTHER" id="PTHR11750">
    <property type="entry name" value="PROTEIN N-TERMINAL AMIDASE"/>
    <property type="match status" value="1"/>
</dbReference>
<dbReference type="InterPro" id="IPR039703">
    <property type="entry name" value="Nta1"/>
</dbReference>
<accession>A0A875RWD1</accession>
<sequence>MKLRIAAVQLNPIIGHVEDNCRRAVQIIEMAFKSRQPPDLIILPELALTGYNFRNREHINPYLELKGQGRSYKLGRQLSEKYHCHTLLGYPEKSRLSSNDFKVYNSAILISPSGDVVFNYRKTFLYETDENWGCVESPDGFQAFNLNIKGHTFKTSIGICMDLNPYKFKAPFDKFEFANFCYKNDVDLVLLPTAWLNTSWSEDWTQNDVDKYTKLYHKEEAIEVNTDESQNEIILAPEEPDHFVRCEPDKKTGRYWILRMNPLYTKPHPGKKKLVIICNRSGMEGSMMYAGTSSIFEFNGGPSRFNEATGDMFIDFNVDGSLGQGNEGVLLRGVEI</sequence>
<dbReference type="PANTHER" id="PTHR11750:SF26">
    <property type="entry name" value="PROTEIN N-TERMINAL AMIDASE"/>
    <property type="match status" value="1"/>
</dbReference>
<gene>
    <name evidence="2" type="ORF">FOA43_000034</name>
</gene>
<dbReference type="Proteomes" id="UP000662931">
    <property type="component" value="Chromosome 1"/>
</dbReference>
<dbReference type="SUPFAM" id="SSF56317">
    <property type="entry name" value="Carbon-nitrogen hydrolase"/>
    <property type="match status" value="1"/>
</dbReference>
<dbReference type="EMBL" id="CP064812">
    <property type="protein sequence ID" value="QPG72733.1"/>
    <property type="molecule type" value="Genomic_DNA"/>
</dbReference>
<keyword evidence="3" id="KW-1185">Reference proteome</keyword>
<reference evidence="2" key="1">
    <citation type="submission" date="2020-10" db="EMBL/GenBank/DDBJ databases">
        <authorList>
            <person name="Roach M.J.R."/>
        </authorList>
    </citation>
    <scope>NUCLEOTIDE SEQUENCE</scope>
    <source>
        <strain evidence="2">CBS 1945</strain>
    </source>
</reference>
<dbReference type="KEGG" id="bnn:FOA43_000034"/>
<dbReference type="GO" id="GO:0008418">
    <property type="term" value="F:protein-N-terminal asparagine amidohydrolase activity"/>
    <property type="evidence" value="ECO:0007669"/>
    <property type="project" value="InterPro"/>
</dbReference>
<dbReference type="RefSeq" id="XP_038776298.1">
    <property type="nucleotide sequence ID" value="XM_038920370.1"/>
</dbReference>
<name>A0A875RWD1_EENNA</name>
<feature type="domain" description="CN hydrolase" evidence="1">
    <location>
        <begin position="3"/>
        <end position="336"/>
    </location>
</feature>
<dbReference type="GO" id="GO:0030163">
    <property type="term" value="P:protein catabolic process"/>
    <property type="evidence" value="ECO:0007669"/>
    <property type="project" value="TreeGrafter"/>
</dbReference>
<proteinExistence type="predicted"/>
<dbReference type="InterPro" id="IPR036526">
    <property type="entry name" value="C-N_Hydrolase_sf"/>
</dbReference>
<evidence type="ECO:0000259" key="1">
    <source>
        <dbReference type="PROSITE" id="PS50263"/>
    </source>
</evidence>